<dbReference type="GO" id="GO:0032434">
    <property type="term" value="P:regulation of proteasomal ubiquitin-dependent protein catabolic process"/>
    <property type="evidence" value="ECO:0007669"/>
    <property type="project" value="Ensembl"/>
</dbReference>
<evidence type="ECO:0000259" key="3">
    <source>
        <dbReference type="Pfam" id="PF07258"/>
    </source>
</evidence>
<evidence type="ECO:0000313" key="5">
    <source>
        <dbReference type="Ensembl" id="ENSPMRP00000010449.1"/>
    </source>
</evidence>
<dbReference type="GO" id="GO:0055070">
    <property type="term" value="P:copper ion homeostasis"/>
    <property type="evidence" value="ECO:0007669"/>
    <property type="project" value="Ensembl"/>
</dbReference>
<dbReference type="Pfam" id="PF07258">
    <property type="entry name" value="COMM_domain"/>
    <property type="match status" value="1"/>
</dbReference>
<dbReference type="Ensembl" id="ENSPMRT00000011140.1">
    <property type="protein sequence ID" value="ENSPMRP00000010449.1"/>
    <property type="gene ID" value="ENSPMRG00000006951.1"/>
</dbReference>
<dbReference type="GO" id="GO:0031398">
    <property type="term" value="P:positive regulation of protein ubiquitination"/>
    <property type="evidence" value="ECO:0007669"/>
    <property type="project" value="Ensembl"/>
</dbReference>
<organism evidence="5 6">
    <name type="scientific">Podarcis muralis</name>
    <name type="common">Wall lizard</name>
    <name type="synonym">Lacerta muralis</name>
    <dbReference type="NCBI Taxonomy" id="64176"/>
    <lineage>
        <taxon>Eukaryota</taxon>
        <taxon>Metazoa</taxon>
        <taxon>Chordata</taxon>
        <taxon>Craniata</taxon>
        <taxon>Vertebrata</taxon>
        <taxon>Euteleostomi</taxon>
        <taxon>Lepidosauria</taxon>
        <taxon>Squamata</taxon>
        <taxon>Bifurcata</taxon>
        <taxon>Unidentata</taxon>
        <taxon>Episquamata</taxon>
        <taxon>Laterata</taxon>
        <taxon>Lacertibaenia</taxon>
        <taxon>Lacertidae</taxon>
        <taxon>Podarcis</taxon>
    </lineage>
</organism>
<sequence>MFPMLTNNVVYYCCSVAIVITTATSRGRRRAGQDRPAHGLVCPRPAAVRTNLPGCGLVPSGKMAAAADRPPAEAAKPLLGLLNGIAQATYYGKAEITEELLRDQLYPETAPQEFRALLAKTTGVVKSIASADMDLNQLEAFLTAQTKKPGGITTEQAAVIAKFWKSHRVKIRDSLINQSKWENSLKNISWRVDLKSQSRHADQLNNPVAIVEMELGKKHGQVSNFYLALSVRKCFLNMGFSFQPCQTTEKPYRHRALCQVVGVY</sequence>
<dbReference type="PANTHER" id="PTHR21199">
    <property type="entry name" value="COMM DOMAIN-CONTAINING PROTEIN 1"/>
    <property type="match status" value="1"/>
</dbReference>
<dbReference type="GO" id="GO:0042803">
    <property type="term" value="F:protein homodimerization activity"/>
    <property type="evidence" value="ECO:0007669"/>
    <property type="project" value="Ensembl"/>
</dbReference>
<dbReference type="Pfam" id="PF17221">
    <property type="entry name" value="COMMD1_N"/>
    <property type="match status" value="1"/>
</dbReference>
<dbReference type="GO" id="GO:0034394">
    <property type="term" value="P:protein localization to cell surface"/>
    <property type="evidence" value="ECO:0007669"/>
    <property type="project" value="Ensembl"/>
</dbReference>
<name>A0A670IFI5_PODMU</name>
<dbReference type="Proteomes" id="UP000472272">
    <property type="component" value="Chromosome 3"/>
</dbReference>
<dbReference type="GO" id="GO:0006289">
    <property type="term" value="P:nucleotide-excision repair"/>
    <property type="evidence" value="ECO:0007669"/>
    <property type="project" value="Ensembl"/>
</dbReference>
<dbReference type="GO" id="GO:1904109">
    <property type="term" value="P:positive regulation of cholesterol import"/>
    <property type="evidence" value="ECO:0007669"/>
    <property type="project" value="Ensembl"/>
</dbReference>
<reference evidence="5" key="2">
    <citation type="submission" date="2025-08" db="UniProtKB">
        <authorList>
            <consortium name="Ensembl"/>
        </authorList>
    </citation>
    <scope>IDENTIFICATION</scope>
</reference>
<protein>
    <recommendedName>
        <fullName evidence="1">COMM domain-containing protein 1</fullName>
    </recommendedName>
</protein>
<dbReference type="GO" id="GO:0031462">
    <property type="term" value="C:Cul2-RING ubiquitin ligase complex"/>
    <property type="evidence" value="ECO:0007669"/>
    <property type="project" value="Ensembl"/>
</dbReference>
<dbReference type="GO" id="GO:2000009">
    <property type="term" value="P:negative regulation of protein localization to cell surface"/>
    <property type="evidence" value="ECO:0007669"/>
    <property type="project" value="Ensembl"/>
</dbReference>
<dbReference type="OMA" id="HRALCQV"/>
<dbReference type="GO" id="GO:0080025">
    <property type="term" value="F:phosphatidylinositol-3,5-bisphosphate binding"/>
    <property type="evidence" value="ECO:0007669"/>
    <property type="project" value="Ensembl"/>
</dbReference>
<dbReference type="GO" id="GO:2000010">
    <property type="term" value="P:positive regulation of protein localization to cell surface"/>
    <property type="evidence" value="ECO:0007669"/>
    <property type="project" value="Ensembl"/>
</dbReference>
<dbReference type="InterPro" id="IPR037351">
    <property type="entry name" value="Murr1"/>
</dbReference>
<reference evidence="5 6" key="1">
    <citation type="journal article" date="2019" name="Proc. Natl. Acad. Sci. U.S.A.">
        <title>Regulatory changes in pterin and carotenoid genes underlie balanced color polymorphisms in the wall lizard.</title>
        <authorList>
            <person name="Andrade P."/>
            <person name="Pinho C."/>
            <person name="Perez I de Lanuza G."/>
            <person name="Afonso S."/>
            <person name="Brejcha J."/>
            <person name="Rubin C.J."/>
            <person name="Wallerman O."/>
            <person name="Pereira P."/>
            <person name="Sabatino S.J."/>
            <person name="Bellati A."/>
            <person name="Pellitteri-Rosa D."/>
            <person name="Bosakova Z."/>
            <person name="Bunikis I."/>
            <person name="Carretero M.A."/>
            <person name="Feiner N."/>
            <person name="Marsik P."/>
            <person name="Pauperio F."/>
            <person name="Salvi D."/>
            <person name="Soler L."/>
            <person name="While G.M."/>
            <person name="Uller T."/>
            <person name="Font E."/>
            <person name="Andersson L."/>
            <person name="Carneiro M."/>
        </authorList>
    </citation>
    <scope>NUCLEOTIDE SEQUENCE</scope>
</reference>
<feature type="domain" description="COMMD1 N-terminal" evidence="4">
    <location>
        <begin position="73"/>
        <end position="173"/>
    </location>
</feature>
<evidence type="ECO:0000256" key="1">
    <source>
        <dbReference type="ARBA" id="ARBA00016551"/>
    </source>
</evidence>
<dbReference type="GO" id="GO:1905751">
    <property type="term" value="P:positive regulation of endosome to plasma membrane protein transport"/>
    <property type="evidence" value="ECO:0007669"/>
    <property type="project" value="Ensembl"/>
</dbReference>
<dbReference type="GO" id="GO:0005546">
    <property type="term" value="F:phosphatidylinositol-4,5-bisphosphate binding"/>
    <property type="evidence" value="ECO:0007669"/>
    <property type="project" value="Ensembl"/>
</dbReference>
<dbReference type="GO" id="GO:1902072">
    <property type="term" value="P:negative regulation of hypoxia-inducible factor-1alpha signaling pathway"/>
    <property type="evidence" value="ECO:0007669"/>
    <property type="project" value="Ensembl"/>
</dbReference>
<dbReference type="GO" id="GO:0005769">
    <property type="term" value="C:early endosome"/>
    <property type="evidence" value="ECO:0007669"/>
    <property type="project" value="Ensembl"/>
</dbReference>
<dbReference type="GO" id="GO:0019871">
    <property type="term" value="F:sodium channel inhibitor activity"/>
    <property type="evidence" value="ECO:0007669"/>
    <property type="project" value="Ensembl"/>
</dbReference>
<dbReference type="GO" id="GO:0034383">
    <property type="term" value="P:low-density lipoprotein particle clearance"/>
    <property type="evidence" value="ECO:0007669"/>
    <property type="project" value="Ensembl"/>
</dbReference>
<dbReference type="GO" id="GO:0005547">
    <property type="term" value="F:phosphatidylinositol-3,4,5-trisphosphate binding"/>
    <property type="evidence" value="ECO:0007669"/>
    <property type="project" value="Ensembl"/>
</dbReference>
<dbReference type="GO" id="GO:0031648">
    <property type="term" value="P:protein destabilization"/>
    <property type="evidence" value="ECO:0007669"/>
    <property type="project" value="Ensembl"/>
</dbReference>
<dbReference type="GO" id="GO:0006893">
    <property type="term" value="P:Golgi to plasma membrane transport"/>
    <property type="evidence" value="ECO:0007669"/>
    <property type="project" value="Ensembl"/>
</dbReference>
<proteinExistence type="inferred from homology"/>
<comment type="similarity">
    <text evidence="2">Belongs to the COMM domain-containing protein 1 family.</text>
</comment>
<evidence type="ECO:0000313" key="6">
    <source>
        <dbReference type="Proteomes" id="UP000472272"/>
    </source>
</evidence>
<dbReference type="GO" id="GO:0005654">
    <property type="term" value="C:nucleoplasm"/>
    <property type="evidence" value="ECO:0007669"/>
    <property type="project" value="Ensembl"/>
</dbReference>
<dbReference type="GO" id="GO:0043325">
    <property type="term" value="F:phosphatidylinositol-3,4-bisphosphate binding"/>
    <property type="evidence" value="ECO:0007669"/>
    <property type="project" value="Ensembl"/>
</dbReference>
<keyword evidence="6" id="KW-1185">Reference proteome</keyword>
<dbReference type="GO" id="GO:0005507">
    <property type="term" value="F:copper ion binding"/>
    <property type="evidence" value="ECO:0007669"/>
    <property type="project" value="Ensembl"/>
</dbReference>
<dbReference type="PANTHER" id="PTHR21199:SF1">
    <property type="entry name" value="COMM DOMAIN-CONTAINING PROTEIN 1"/>
    <property type="match status" value="1"/>
</dbReference>
<dbReference type="GO" id="GO:0042632">
    <property type="term" value="P:cholesterol homeostasis"/>
    <property type="evidence" value="ECO:0007669"/>
    <property type="project" value="Ensembl"/>
</dbReference>
<dbReference type="GO" id="GO:0005829">
    <property type="term" value="C:cytosol"/>
    <property type="evidence" value="ECO:0007669"/>
    <property type="project" value="Ensembl"/>
</dbReference>
<evidence type="ECO:0000256" key="2">
    <source>
        <dbReference type="ARBA" id="ARBA00093455"/>
    </source>
</evidence>
<dbReference type="InterPro" id="IPR033776">
    <property type="entry name" value="COMMD1_N"/>
</dbReference>
<gene>
    <name evidence="5" type="primary">COMMD1</name>
</gene>
<evidence type="ECO:0000259" key="4">
    <source>
        <dbReference type="Pfam" id="PF17221"/>
    </source>
</evidence>
<dbReference type="InterPro" id="IPR017920">
    <property type="entry name" value="COMM"/>
</dbReference>
<feature type="domain" description="COMM" evidence="3">
    <location>
        <begin position="181"/>
        <end position="231"/>
    </location>
</feature>
<dbReference type="GO" id="GO:1902306">
    <property type="term" value="P:negative regulation of sodium ion transmembrane transport"/>
    <property type="evidence" value="ECO:0007669"/>
    <property type="project" value="Ensembl"/>
</dbReference>
<dbReference type="GO" id="GO:0048227">
    <property type="term" value="P:plasma membrane to endosome transport"/>
    <property type="evidence" value="ECO:0007669"/>
    <property type="project" value="Ensembl"/>
</dbReference>
<dbReference type="CDD" id="cd04749">
    <property type="entry name" value="Commd1_MURR1"/>
    <property type="match status" value="1"/>
</dbReference>
<dbReference type="GeneTree" id="ENSGT00390000012029"/>
<dbReference type="AlphaFoldDB" id="A0A670IFI5"/>
<dbReference type="GO" id="GO:0070300">
    <property type="term" value="F:phosphatidic acid binding"/>
    <property type="evidence" value="ECO:0007669"/>
    <property type="project" value="Ensembl"/>
</dbReference>
<reference evidence="5" key="3">
    <citation type="submission" date="2025-09" db="UniProtKB">
        <authorList>
            <consortium name="Ensembl"/>
        </authorList>
    </citation>
    <scope>IDENTIFICATION</scope>
</reference>
<dbReference type="GO" id="GO:0055037">
    <property type="term" value="C:recycling endosome"/>
    <property type="evidence" value="ECO:0007669"/>
    <property type="project" value="Ensembl"/>
</dbReference>
<accession>A0A670IFI5</accession>